<dbReference type="InterPro" id="IPR036736">
    <property type="entry name" value="ACP-like_sf"/>
</dbReference>
<feature type="transmembrane region" description="Helical" evidence="1">
    <location>
        <begin position="12"/>
        <end position="32"/>
    </location>
</feature>
<dbReference type="Proteomes" id="UP000026249">
    <property type="component" value="Unassembled WGS sequence"/>
</dbReference>
<comment type="caution">
    <text evidence="2">The sequence shown here is derived from an EMBL/GenBank/DDBJ whole genome shotgun (WGS) entry which is preliminary data.</text>
</comment>
<evidence type="ECO:0000313" key="3">
    <source>
        <dbReference type="Proteomes" id="UP000026249"/>
    </source>
</evidence>
<sequence>MTLYLNQRWLSILCAGVFLLTGVLTAAVWFWVGEGIIYAAFEEGCRAEPYVTIGVLGLLSLWLFQYSRPRITQRLNTIDLGDDLDDVEMLMAIEEVFGIEIEDSEAGTLVSMGDLYELVINKLKLKTNFDPVWALVCQIAREHSGSRDPIDKQTTFFPKFAKERIGPSKNLDVPKNSD</sequence>
<dbReference type="SUPFAM" id="SSF47336">
    <property type="entry name" value="ACP-like"/>
    <property type="match status" value="1"/>
</dbReference>
<gene>
    <name evidence="2" type="ORF">ACMU_03095</name>
</gene>
<keyword evidence="3" id="KW-1185">Reference proteome</keyword>
<evidence type="ECO:0000256" key="1">
    <source>
        <dbReference type="SAM" id="Phobius"/>
    </source>
</evidence>
<proteinExistence type="predicted"/>
<evidence type="ECO:0000313" key="2">
    <source>
        <dbReference type="EMBL" id="KAJ57507.1"/>
    </source>
</evidence>
<evidence type="ECO:0008006" key="4">
    <source>
        <dbReference type="Google" id="ProtNLM"/>
    </source>
</evidence>
<name>A0A037ZRM8_9RHOB</name>
<keyword evidence="1" id="KW-1133">Transmembrane helix</keyword>
<keyword evidence="1" id="KW-0812">Transmembrane</keyword>
<feature type="transmembrane region" description="Helical" evidence="1">
    <location>
        <begin position="47"/>
        <end position="64"/>
    </location>
</feature>
<dbReference type="AlphaFoldDB" id="A0A037ZRM8"/>
<accession>A0A037ZRM8</accession>
<dbReference type="EMBL" id="JFKE01000001">
    <property type="protein sequence ID" value="KAJ57507.1"/>
    <property type="molecule type" value="Genomic_DNA"/>
</dbReference>
<organism evidence="2 3">
    <name type="scientific">Actibacterium mucosum KCTC 23349</name>
    <dbReference type="NCBI Taxonomy" id="1454373"/>
    <lineage>
        <taxon>Bacteria</taxon>
        <taxon>Pseudomonadati</taxon>
        <taxon>Pseudomonadota</taxon>
        <taxon>Alphaproteobacteria</taxon>
        <taxon>Rhodobacterales</taxon>
        <taxon>Roseobacteraceae</taxon>
        <taxon>Actibacterium</taxon>
    </lineage>
</organism>
<keyword evidence="1" id="KW-0472">Membrane</keyword>
<reference evidence="2 3" key="1">
    <citation type="submission" date="2014-03" db="EMBL/GenBank/DDBJ databases">
        <title>Draft Genome Sequence of Actibacterium mucosum KCTC 23349, a Marine Alphaproteobacterium with Complex Ionic Requirements Isolated from Mediterranean Seawater at Malvarrosa Beach, Valencia, Spain.</title>
        <authorList>
            <person name="Arahal D.R."/>
            <person name="Shao Z."/>
            <person name="Lai Q."/>
            <person name="Pujalte M.J."/>
        </authorList>
    </citation>
    <scope>NUCLEOTIDE SEQUENCE [LARGE SCALE GENOMIC DNA]</scope>
    <source>
        <strain evidence="2 3">KCTC 23349</strain>
    </source>
</reference>
<dbReference type="Gene3D" id="1.10.1200.10">
    <property type="entry name" value="ACP-like"/>
    <property type="match status" value="1"/>
</dbReference>
<protein>
    <recommendedName>
        <fullName evidence="4">Acyl carrier protein</fullName>
    </recommendedName>
</protein>